<dbReference type="OrthoDB" id="2021138at2759"/>
<evidence type="ECO:0000313" key="14">
    <source>
        <dbReference type="Proteomes" id="UP000578531"/>
    </source>
</evidence>
<evidence type="ECO:0000256" key="9">
    <source>
        <dbReference type="ARBA" id="ARBA00043187"/>
    </source>
</evidence>
<dbReference type="GeneID" id="59289664"/>
<evidence type="ECO:0000256" key="4">
    <source>
        <dbReference type="ARBA" id="ARBA00041057"/>
    </source>
</evidence>
<evidence type="ECO:0000256" key="5">
    <source>
        <dbReference type="ARBA" id="ARBA00042398"/>
    </source>
</evidence>
<evidence type="ECO:0000256" key="2">
    <source>
        <dbReference type="ARBA" id="ARBA00012255"/>
    </source>
</evidence>
<feature type="binding site" evidence="12">
    <location>
        <position position="53"/>
    </location>
    <ligand>
        <name>Mg(2+)</name>
        <dbReference type="ChEBI" id="CHEBI:18420"/>
        <label>1</label>
    </ligand>
</feature>
<feature type="binding site" evidence="12">
    <location>
        <position position="54"/>
    </location>
    <ligand>
        <name>Mg(2+)</name>
        <dbReference type="ChEBI" id="CHEBI:18420"/>
        <label>1</label>
    </ligand>
</feature>
<organism evidence="13 14">
    <name type="scientific">Letharia columbiana</name>
    <dbReference type="NCBI Taxonomy" id="112416"/>
    <lineage>
        <taxon>Eukaryota</taxon>
        <taxon>Fungi</taxon>
        <taxon>Dikarya</taxon>
        <taxon>Ascomycota</taxon>
        <taxon>Pezizomycotina</taxon>
        <taxon>Lecanoromycetes</taxon>
        <taxon>OSLEUM clade</taxon>
        <taxon>Lecanoromycetidae</taxon>
        <taxon>Lecanorales</taxon>
        <taxon>Lecanorineae</taxon>
        <taxon>Parmeliaceae</taxon>
        <taxon>Letharia</taxon>
    </lineage>
</organism>
<dbReference type="Gene3D" id="1.10.4080.10">
    <property type="entry name" value="ADP-ribosylation/Crystallin J1"/>
    <property type="match status" value="1"/>
</dbReference>
<evidence type="ECO:0000313" key="13">
    <source>
        <dbReference type="EMBL" id="KAF6233796.1"/>
    </source>
</evidence>
<feature type="binding site" evidence="12">
    <location>
        <position position="290"/>
    </location>
    <ligand>
        <name>Mg(2+)</name>
        <dbReference type="ChEBI" id="CHEBI:18420"/>
        <label>1</label>
    </ligand>
</feature>
<comment type="catalytic activity">
    <reaction evidence="11">
        <text>alpha-NAD(+) + H2O = ADP-D-ribose + nicotinamide + H(+)</text>
        <dbReference type="Rhea" id="RHEA:68792"/>
        <dbReference type="ChEBI" id="CHEBI:15377"/>
        <dbReference type="ChEBI" id="CHEBI:15378"/>
        <dbReference type="ChEBI" id="CHEBI:17154"/>
        <dbReference type="ChEBI" id="CHEBI:57967"/>
        <dbReference type="ChEBI" id="CHEBI:77017"/>
    </reaction>
</comment>
<dbReference type="InterPro" id="IPR005502">
    <property type="entry name" value="Ribosyl_crysJ1"/>
</dbReference>
<dbReference type="GO" id="GO:0004649">
    <property type="term" value="F:poly(ADP-ribose) glycohydrolase activity"/>
    <property type="evidence" value="ECO:0007669"/>
    <property type="project" value="UniProtKB-EC"/>
</dbReference>
<dbReference type="Proteomes" id="UP000578531">
    <property type="component" value="Unassembled WGS sequence"/>
</dbReference>
<evidence type="ECO:0000256" key="10">
    <source>
        <dbReference type="ARBA" id="ARBA00043193"/>
    </source>
</evidence>
<evidence type="ECO:0000256" key="6">
    <source>
        <dbReference type="ARBA" id="ARBA00042471"/>
    </source>
</evidence>
<protein>
    <recommendedName>
        <fullName evidence="4">ADP-ribosylhydrolase ARH3</fullName>
        <ecNumber evidence="2">3.2.1.143</ecNumber>
    </recommendedName>
    <alternativeName>
        <fullName evidence="5">ADP-ribose glycohydrolase ARH3</fullName>
    </alternativeName>
    <alternativeName>
        <fullName evidence="6">ADP-ribosylhydrolase 3</fullName>
    </alternativeName>
    <alternativeName>
        <fullName evidence="9">O-acetyl-ADP-ribose deacetylase ARH3</fullName>
    </alternativeName>
    <alternativeName>
        <fullName evidence="10">Poly(ADP-ribose) glycohydrolase ARH3</fullName>
    </alternativeName>
    <alternativeName>
        <fullName evidence="8">[Protein ADP-ribosylarginine] hydrolase-like protein 2</fullName>
    </alternativeName>
    <alternativeName>
        <fullName evidence="7">[Protein ADP-ribosylserine] hydrolase</fullName>
    </alternativeName>
</protein>
<evidence type="ECO:0000256" key="8">
    <source>
        <dbReference type="ARBA" id="ARBA00042850"/>
    </source>
</evidence>
<reference evidence="13 14" key="1">
    <citation type="journal article" date="2020" name="Genomics">
        <title>Complete, high-quality genomes from long-read metagenomic sequencing of two wolf lichen thalli reveals enigmatic genome architecture.</title>
        <authorList>
            <person name="McKenzie S.K."/>
            <person name="Walston R.F."/>
            <person name="Allen J.L."/>
        </authorList>
    </citation>
    <scope>NUCLEOTIDE SEQUENCE [LARGE SCALE GENOMIC DNA]</scope>
    <source>
        <strain evidence="13">WasteWater2</strain>
    </source>
</reference>
<dbReference type="RefSeq" id="XP_037163205.1">
    <property type="nucleotide sequence ID" value="XM_037309908.1"/>
</dbReference>
<evidence type="ECO:0000256" key="12">
    <source>
        <dbReference type="PIRSR" id="PIRSR605502-1"/>
    </source>
</evidence>
<sequence>MVSTPSRIRGSLYGTAVVDALGGPVEFRRRGTFAPVTSYRFNATFGLKPGTWTDDTSTMLCLAQSLVDTDGKFVIHDQIRKYVRWYQDGYMSATGKCFDIGNATRQSLDIWRESTQKAGNISALELRHYQNMVDRALTHERACGNGSLMRCAPIPLIYHHFPVLAQKSAALASTPTHPHATCQEACQVYTHLITLIMTKPGITKAELFTALQEFPFTSTVLRTTFDRYKDKKEEQSATDFEHFVQTPDFQIKSSGYVVHTLEAALWAFFSTLTFQEGALKVVNLGDDADTVGAVYGGLSGAWYGIEAIPNEWIDGLQAKSILDEVAGGVVKLVEKGGYGEQ</sequence>
<dbReference type="Pfam" id="PF03747">
    <property type="entry name" value="ADP_ribosyl_GH"/>
    <property type="match status" value="1"/>
</dbReference>
<feature type="binding site" evidence="12">
    <location>
        <position position="287"/>
    </location>
    <ligand>
        <name>Mg(2+)</name>
        <dbReference type="ChEBI" id="CHEBI:18420"/>
        <label>1</label>
    </ligand>
</feature>
<comment type="cofactor">
    <cofactor evidence="12">
        <name>Mg(2+)</name>
        <dbReference type="ChEBI" id="CHEBI:18420"/>
    </cofactor>
    <text evidence="12">Binds 2 magnesium ions per subunit.</text>
</comment>
<keyword evidence="3" id="KW-0378">Hydrolase</keyword>
<keyword evidence="12" id="KW-0479">Metal-binding</keyword>
<dbReference type="GO" id="GO:0046872">
    <property type="term" value="F:metal ion binding"/>
    <property type="evidence" value="ECO:0007669"/>
    <property type="project" value="UniProtKB-KW"/>
</dbReference>
<evidence type="ECO:0000256" key="11">
    <source>
        <dbReference type="ARBA" id="ARBA00049015"/>
    </source>
</evidence>
<dbReference type="EC" id="3.2.1.143" evidence="2"/>
<evidence type="ECO:0000256" key="7">
    <source>
        <dbReference type="ARBA" id="ARBA00042722"/>
    </source>
</evidence>
<evidence type="ECO:0000256" key="1">
    <source>
        <dbReference type="ARBA" id="ARBA00010702"/>
    </source>
</evidence>
<dbReference type="AlphaFoldDB" id="A0A8H6FSB6"/>
<keyword evidence="12" id="KW-0460">Magnesium</keyword>
<feature type="binding site" evidence="12">
    <location>
        <position position="289"/>
    </location>
    <ligand>
        <name>Mg(2+)</name>
        <dbReference type="ChEBI" id="CHEBI:18420"/>
        <label>1</label>
    </ligand>
</feature>
<name>A0A8H6FSB6_9LECA</name>
<keyword evidence="14" id="KW-1185">Reference proteome</keyword>
<dbReference type="SUPFAM" id="SSF101478">
    <property type="entry name" value="ADP-ribosylglycohydrolase"/>
    <property type="match status" value="1"/>
</dbReference>
<gene>
    <name evidence="13" type="ORF">HO173_008008</name>
</gene>
<accession>A0A8H6FSB6</accession>
<proteinExistence type="inferred from homology"/>
<dbReference type="InterPro" id="IPR050792">
    <property type="entry name" value="ADP-ribosylglycohydrolase"/>
</dbReference>
<dbReference type="InterPro" id="IPR036705">
    <property type="entry name" value="Ribosyl_crysJ1_sf"/>
</dbReference>
<dbReference type="EMBL" id="JACCJC010000034">
    <property type="protein sequence ID" value="KAF6233796.1"/>
    <property type="molecule type" value="Genomic_DNA"/>
</dbReference>
<comment type="similarity">
    <text evidence="1">Belongs to the ADP-ribosylglycohydrolase family.</text>
</comment>
<feature type="binding site" evidence="12">
    <location>
        <position position="55"/>
    </location>
    <ligand>
        <name>Mg(2+)</name>
        <dbReference type="ChEBI" id="CHEBI:18420"/>
        <label>1</label>
    </ligand>
</feature>
<dbReference type="PANTHER" id="PTHR16222">
    <property type="entry name" value="ADP-RIBOSYLGLYCOHYDROLASE"/>
    <property type="match status" value="1"/>
</dbReference>
<evidence type="ECO:0000256" key="3">
    <source>
        <dbReference type="ARBA" id="ARBA00022801"/>
    </source>
</evidence>
<dbReference type="PANTHER" id="PTHR16222:SF24">
    <property type="entry name" value="ADP-RIBOSYLHYDROLASE ARH3"/>
    <property type="match status" value="1"/>
</dbReference>
<comment type="caution">
    <text evidence="13">The sequence shown here is derived from an EMBL/GenBank/DDBJ whole genome shotgun (WGS) entry which is preliminary data.</text>
</comment>